<evidence type="ECO:0000313" key="1">
    <source>
        <dbReference type="EMBL" id="KSV59024.1"/>
    </source>
</evidence>
<keyword evidence="2" id="KW-1185">Reference proteome</keyword>
<dbReference type="STRING" id="290052.ASU35_01500"/>
<protein>
    <recommendedName>
        <fullName evidence="3">L-2-amino-thiazoline-4-carboxylic acid hydrolase</fullName>
    </recommendedName>
</protein>
<dbReference type="OrthoDB" id="5454254at2"/>
<dbReference type="Pfam" id="PF14196">
    <property type="entry name" value="ATC_hydrolase"/>
    <property type="match status" value="1"/>
</dbReference>
<dbReference type="Proteomes" id="UP000054874">
    <property type="component" value="Unassembled WGS sequence"/>
</dbReference>
<proteinExistence type="predicted"/>
<dbReference type="RefSeq" id="WP_058352659.1">
    <property type="nucleotide sequence ID" value="NZ_CABMMD010000153.1"/>
</dbReference>
<sequence length="158" mass="18256">MIKNVPETKSQHIKDMRGAFEHRATWMYLMYKEGKKAGLSDEFAHKAILECGRFHGETKYTHTDDLHVFHKEFINDNVKEIFQMEDTCTDDKLSVDFHYCPLVAAWKKLGATDEECSVLCDIAMDGDRGICEKMNYDFYLGKTIANGEDVCEVRISKK</sequence>
<evidence type="ECO:0008006" key="3">
    <source>
        <dbReference type="Google" id="ProtNLM"/>
    </source>
</evidence>
<comment type="caution">
    <text evidence="1">The sequence shown here is derived from an EMBL/GenBank/DDBJ whole genome shotgun (WGS) entry which is preliminary data.</text>
</comment>
<name>A0A0V8QEN2_9FIRM</name>
<evidence type="ECO:0000313" key="2">
    <source>
        <dbReference type="Proteomes" id="UP000054874"/>
    </source>
</evidence>
<dbReference type="InterPro" id="IPR026002">
    <property type="entry name" value="ATC_hydrolase-like"/>
</dbReference>
<dbReference type="AlphaFoldDB" id="A0A0V8QEN2"/>
<accession>A0A0V8QEN2</accession>
<reference evidence="1 2" key="1">
    <citation type="submission" date="2015-11" db="EMBL/GenBank/DDBJ databases">
        <title>Butyribacter intestini gen. nov., sp. nov., a butyric acid-producing bacterium of the family Lachnospiraceae isolated from the human faeces.</title>
        <authorList>
            <person name="Zou Y."/>
            <person name="Xue W."/>
            <person name="Luo G."/>
            <person name="Lv M."/>
        </authorList>
    </citation>
    <scope>NUCLEOTIDE SEQUENCE [LARGE SCALE GENOMIC DNA]</scope>
    <source>
        <strain evidence="1 2">ACET-33324</strain>
    </source>
</reference>
<dbReference type="EMBL" id="LNAM01000153">
    <property type="protein sequence ID" value="KSV59024.1"/>
    <property type="molecule type" value="Genomic_DNA"/>
</dbReference>
<gene>
    <name evidence="1" type="ORF">ASU35_01500</name>
</gene>
<organism evidence="1 2">
    <name type="scientific">Acetivibrio ethanolgignens</name>
    <dbReference type="NCBI Taxonomy" id="290052"/>
    <lineage>
        <taxon>Bacteria</taxon>
        <taxon>Bacillati</taxon>
        <taxon>Bacillota</taxon>
        <taxon>Clostridia</taxon>
        <taxon>Eubacteriales</taxon>
        <taxon>Oscillospiraceae</taxon>
        <taxon>Acetivibrio</taxon>
    </lineage>
</organism>